<name>A0ABQ3UNQ0_9CHLR</name>
<dbReference type="GO" id="GO:0008168">
    <property type="term" value="F:methyltransferase activity"/>
    <property type="evidence" value="ECO:0007669"/>
    <property type="project" value="UniProtKB-KW"/>
</dbReference>
<evidence type="ECO:0000259" key="6">
    <source>
        <dbReference type="Pfam" id="PF05175"/>
    </source>
</evidence>
<gene>
    <name evidence="5 8" type="primary">prmC</name>
    <name evidence="8" type="ORF">KSB_27900</name>
</gene>
<dbReference type="InterPro" id="IPR004556">
    <property type="entry name" value="HemK-like"/>
</dbReference>
<dbReference type="InterPro" id="IPR050320">
    <property type="entry name" value="N5-glutamine_MTase"/>
</dbReference>
<comment type="similarity">
    <text evidence="5">Belongs to the protein N5-glutamine methyltransferase family. PrmC subfamily.</text>
</comment>
<sequence>MTSIQRVLQEGIQRLQMRDGRGGEQNPRLDAQVLLGHILQVPRATLYAYPERELSAEQEKRFRELIERRARNEPVAYLVGEKEFYGRDFQVDARVLIPRPETELLVEAALKEARRRLDAGETPVVADVGTGSGVIPITLALEEPRLPVIYACDVSTEALEVARANCQRYGVEERVILLQSDLLQALLQPVDMLLANLPYVGTNELPQMAPDVWNYEPHLALFSGPDGLGLLTRLCREARQYGMLRPGGWCVLEMGYLHQEPLTRLVKSFWPEADVACISDYAGLDRHLVVRLPGGNQVP</sequence>
<comment type="catalytic activity">
    <reaction evidence="4 5">
        <text>L-glutaminyl-[peptide chain release factor] + S-adenosyl-L-methionine = N(5)-methyl-L-glutaminyl-[peptide chain release factor] + S-adenosyl-L-homocysteine + H(+)</text>
        <dbReference type="Rhea" id="RHEA:42896"/>
        <dbReference type="Rhea" id="RHEA-COMP:10271"/>
        <dbReference type="Rhea" id="RHEA-COMP:10272"/>
        <dbReference type="ChEBI" id="CHEBI:15378"/>
        <dbReference type="ChEBI" id="CHEBI:30011"/>
        <dbReference type="ChEBI" id="CHEBI:57856"/>
        <dbReference type="ChEBI" id="CHEBI:59789"/>
        <dbReference type="ChEBI" id="CHEBI:61891"/>
        <dbReference type="EC" id="2.1.1.297"/>
    </reaction>
</comment>
<dbReference type="Gene3D" id="1.10.8.10">
    <property type="entry name" value="DNA helicase RuvA subunit, C-terminal domain"/>
    <property type="match status" value="1"/>
</dbReference>
<comment type="function">
    <text evidence="5">Methylates the class 1 translation termination release factors RF1/PrfA and RF2/PrfB on the glutamine residue of the universally conserved GGQ motif.</text>
</comment>
<keyword evidence="1 5" id="KW-0489">Methyltransferase</keyword>
<dbReference type="InterPro" id="IPR029063">
    <property type="entry name" value="SAM-dependent_MTases_sf"/>
</dbReference>
<feature type="binding site" evidence="5">
    <location>
        <position position="196"/>
    </location>
    <ligand>
        <name>S-adenosyl-L-methionine</name>
        <dbReference type="ChEBI" id="CHEBI:59789"/>
    </ligand>
</feature>
<dbReference type="InterPro" id="IPR007848">
    <property type="entry name" value="Small_mtfrase_dom"/>
</dbReference>
<evidence type="ECO:0000256" key="3">
    <source>
        <dbReference type="ARBA" id="ARBA00022691"/>
    </source>
</evidence>
<accession>A0ABQ3UNQ0</accession>
<evidence type="ECO:0000313" key="8">
    <source>
        <dbReference type="EMBL" id="GHO54315.1"/>
    </source>
</evidence>
<dbReference type="RefSeq" id="WP_201371045.1">
    <property type="nucleotide sequence ID" value="NZ_BNJG01000001.1"/>
</dbReference>
<evidence type="ECO:0000256" key="4">
    <source>
        <dbReference type="ARBA" id="ARBA00048391"/>
    </source>
</evidence>
<evidence type="ECO:0000256" key="1">
    <source>
        <dbReference type="ARBA" id="ARBA00022603"/>
    </source>
</evidence>
<feature type="binding site" evidence="5">
    <location>
        <position position="153"/>
    </location>
    <ligand>
        <name>S-adenosyl-L-methionine</name>
        <dbReference type="ChEBI" id="CHEBI:59789"/>
    </ligand>
</feature>
<dbReference type="NCBIfam" id="TIGR03534">
    <property type="entry name" value="RF_mod_PrmC"/>
    <property type="match status" value="1"/>
</dbReference>
<dbReference type="InterPro" id="IPR040758">
    <property type="entry name" value="PrmC_N"/>
</dbReference>
<dbReference type="Proteomes" id="UP000654345">
    <property type="component" value="Unassembled WGS sequence"/>
</dbReference>
<dbReference type="Gene3D" id="3.40.50.150">
    <property type="entry name" value="Vaccinia Virus protein VP39"/>
    <property type="match status" value="1"/>
</dbReference>
<organism evidence="8 9">
    <name type="scientific">Ktedonobacter robiniae</name>
    <dbReference type="NCBI Taxonomy" id="2778365"/>
    <lineage>
        <taxon>Bacteria</taxon>
        <taxon>Bacillati</taxon>
        <taxon>Chloroflexota</taxon>
        <taxon>Ktedonobacteria</taxon>
        <taxon>Ktedonobacterales</taxon>
        <taxon>Ktedonobacteraceae</taxon>
        <taxon>Ktedonobacter</taxon>
    </lineage>
</organism>
<dbReference type="NCBIfam" id="TIGR00536">
    <property type="entry name" value="hemK_fam"/>
    <property type="match status" value="1"/>
</dbReference>
<dbReference type="SUPFAM" id="SSF53335">
    <property type="entry name" value="S-adenosyl-L-methionine-dependent methyltransferases"/>
    <property type="match status" value="1"/>
</dbReference>
<feature type="domain" description="Methyltransferase small" evidence="6">
    <location>
        <begin position="119"/>
        <end position="200"/>
    </location>
</feature>
<keyword evidence="3 5" id="KW-0949">S-adenosyl-L-methionine</keyword>
<dbReference type="Pfam" id="PF17827">
    <property type="entry name" value="PrmC_N"/>
    <property type="match status" value="1"/>
</dbReference>
<dbReference type="GO" id="GO:0032259">
    <property type="term" value="P:methylation"/>
    <property type="evidence" value="ECO:0007669"/>
    <property type="project" value="UniProtKB-KW"/>
</dbReference>
<reference evidence="8 9" key="1">
    <citation type="journal article" date="2021" name="Int. J. Syst. Evol. Microbiol.">
        <title>Reticulibacter mediterranei gen. nov., sp. nov., within the new family Reticulibacteraceae fam. nov., and Ktedonospora formicarum gen. nov., sp. nov., Ktedonobacter robiniae sp. nov., Dictyobacter formicarum sp. nov. and Dictyobacter arantiisoli sp. nov., belonging to the class Ktedonobacteria.</title>
        <authorList>
            <person name="Yabe S."/>
            <person name="Zheng Y."/>
            <person name="Wang C.M."/>
            <person name="Sakai Y."/>
            <person name="Abe K."/>
            <person name="Yokota A."/>
            <person name="Donadio S."/>
            <person name="Cavaletti L."/>
            <person name="Monciardini P."/>
        </authorList>
    </citation>
    <scope>NUCLEOTIDE SEQUENCE [LARGE SCALE GENOMIC DNA]</scope>
    <source>
        <strain evidence="8 9">SOSP1-30</strain>
    </source>
</reference>
<feature type="binding site" evidence="5">
    <location>
        <begin position="129"/>
        <end position="133"/>
    </location>
    <ligand>
        <name>S-adenosyl-L-methionine</name>
        <dbReference type="ChEBI" id="CHEBI:59789"/>
    </ligand>
</feature>
<evidence type="ECO:0000256" key="5">
    <source>
        <dbReference type="HAMAP-Rule" id="MF_02126"/>
    </source>
</evidence>
<dbReference type="PANTHER" id="PTHR18895">
    <property type="entry name" value="HEMK METHYLTRANSFERASE"/>
    <property type="match status" value="1"/>
</dbReference>
<dbReference type="EMBL" id="BNJG01000001">
    <property type="protein sequence ID" value="GHO54315.1"/>
    <property type="molecule type" value="Genomic_DNA"/>
</dbReference>
<dbReference type="Pfam" id="PF05175">
    <property type="entry name" value="MTS"/>
    <property type="match status" value="1"/>
</dbReference>
<evidence type="ECO:0000256" key="2">
    <source>
        <dbReference type="ARBA" id="ARBA00022679"/>
    </source>
</evidence>
<protein>
    <recommendedName>
        <fullName evidence="5">Release factor glutamine methyltransferase</fullName>
        <shortName evidence="5">RF MTase</shortName>
        <ecNumber evidence="5">2.1.1.297</ecNumber>
    </recommendedName>
    <alternativeName>
        <fullName evidence="5">N5-glutamine methyltransferase PrmC</fullName>
    </alternativeName>
    <alternativeName>
        <fullName evidence="5">Protein-(glutamine-N5) MTase PrmC</fullName>
    </alternativeName>
    <alternativeName>
        <fullName evidence="5">Protein-glutamine N-methyltransferase PrmC</fullName>
    </alternativeName>
</protein>
<comment type="caution">
    <text evidence="5">Lacks conserved residue(s) required for the propagation of feature annotation.</text>
</comment>
<dbReference type="HAMAP" id="MF_02126">
    <property type="entry name" value="RF_methyltr_PrmC"/>
    <property type="match status" value="1"/>
</dbReference>
<comment type="caution">
    <text evidence="8">The sequence shown here is derived from an EMBL/GenBank/DDBJ whole genome shotgun (WGS) entry which is preliminary data.</text>
</comment>
<dbReference type="EC" id="2.1.1.297" evidence="5"/>
<dbReference type="CDD" id="cd02440">
    <property type="entry name" value="AdoMet_MTases"/>
    <property type="match status" value="1"/>
</dbReference>
<evidence type="ECO:0000313" key="9">
    <source>
        <dbReference type="Proteomes" id="UP000654345"/>
    </source>
</evidence>
<keyword evidence="9" id="KW-1185">Reference proteome</keyword>
<evidence type="ECO:0000259" key="7">
    <source>
        <dbReference type="Pfam" id="PF17827"/>
    </source>
</evidence>
<dbReference type="PANTHER" id="PTHR18895:SF74">
    <property type="entry name" value="MTRF1L RELEASE FACTOR GLUTAMINE METHYLTRANSFERASE"/>
    <property type="match status" value="1"/>
</dbReference>
<proteinExistence type="inferred from homology"/>
<keyword evidence="2 5" id="KW-0808">Transferase</keyword>
<dbReference type="InterPro" id="IPR019874">
    <property type="entry name" value="RF_methyltr_PrmC"/>
</dbReference>
<feature type="domain" description="Release factor glutamine methyltransferase N-terminal" evidence="7">
    <location>
        <begin position="7"/>
        <end position="80"/>
    </location>
</feature>